<protein>
    <submittedName>
        <fullName evidence="2">Uncharacterized protein</fullName>
    </submittedName>
</protein>
<organism evidence="2">
    <name type="scientific">Erwinia amylovora ATCC BAA-2158</name>
    <dbReference type="NCBI Taxonomy" id="889211"/>
    <lineage>
        <taxon>Bacteria</taxon>
        <taxon>Pseudomonadati</taxon>
        <taxon>Pseudomonadota</taxon>
        <taxon>Gammaproteobacteria</taxon>
        <taxon>Enterobacterales</taxon>
        <taxon>Erwiniaceae</taxon>
        <taxon>Erwinia</taxon>
    </lineage>
</organism>
<gene>
    <name evidence="2" type="ORF">EAIL5_2671</name>
</gene>
<feature type="region of interest" description="Disordered" evidence="1">
    <location>
        <begin position="1"/>
        <end position="32"/>
    </location>
</feature>
<evidence type="ECO:0000256" key="1">
    <source>
        <dbReference type="SAM" id="MobiDB-lite"/>
    </source>
</evidence>
<name>E5B7N6_ERWAM</name>
<accession>E5B7N6</accession>
<evidence type="ECO:0000313" key="2">
    <source>
        <dbReference type="EMBL" id="CBX81491.1"/>
    </source>
</evidence>
<sequence length="32" mass="3198">MPDIAPLQQQIATGSGETEQHIIPAAAAPPSG</sequence>
<proteinExistence type="predicted"/>
<dbReference type="EMBL" id="FR719194">
    <property type="protein sequence ID" value="CBX81491.1"/>
    <property type="molecule type" value="Genomic_DNA"/>
</dbReference>
<dbReference type="AlphaFoldDB" id="E5B7N6"/>
<feature type="compositionally biased region" description="Polar residues" evidence="1">
    <location>
        <begin position="7"/>
        <end position="17"/>
    </location>
</feature>
<reference evidence="2" key="1">
    <citation type="journal article" date="2011" name="J. Bacteriol.">
        <title>Genome Sequence of an Erwinia amylovora Strain with Pathogenicity Restricted to Rubus Plants.</title>
        <authorList>
            <person name="Powney R."/>
            <person name="Smits T.H."/>
            <person name="Sawbridge T."/>
            <person name="Frey B."/>
            <person name="Blom J."/>
            <person name="Frey J.E."/>
            <person name="Plummer K.M."/>
            <person name="Beer S.V."/>
            <person name="Luck J."/>
            <person name="Duffy B."/>
            <person name="Rodoni B."/>
        </authorList>
    </citation>
    <scope>NUCLEOTIDE SEQUENCE</scope>
    <source>
        <strain evidence="2">ATCC BAA-2158</strain>
    </source>
</reference>